<reference evidence="1 2" key="1">
    <citation type="submission" date="2020-08" db="EMBL/GenBank/DDBJ databases">
        <title>The Agave Microbiome: Exploring the role of microbial communities in plant adaptations to desert environments.</title>
        <authorList>
            <person name="Partida-Martinez L.P."/>
        </authorList>
    </citation>
    <scope>NUCLEOTIDE SEQUENCE [LARGE SCALE GENOMIC DNA]</scope>
    <source>
        <strain evidence="1 2">AS2.23</strain>
    </source>
</reference>
<dbReference type="RefSeq" id="WP_183393233.1">
    <property type="nucleotide sequence ID" value="NZ_JACHVY010000012.1"/>
</dbReference>
<accession>A0A7W4TRA6</accession>
<gene>
    <name evidence="1" type="ORF">FHR75_004481</name>
</gene>
<protein>
    <submittedName>
        <fullName evidence="1">Uncharacterized protein</fullName>
    </submittedName>
</protein>
<sequence length="156" mass="17474">MQHLEEAGSEDAPQQPWVDYSRARLRRGFSHVVGCSVVESALRAAGAHVGSLSFGLFWRDPGATWEMVFDVYWIGDGRARYFHSGREQPPHERLLMRWHAVSAAARSRLAPQIAEVWLPQACAWAAAAPSRGNGWAATDHRWMLVHEDGVLRSVES</sequence>
<name>A0A7W4TRA6_KINRA</name>
<dbReference type="Proteomes" id="UP000533269">
    <property type="component" value="Unassembled WGS sequence"/>
</dbReference>
<dbReference type="AlphaFoldDB" id="A0A7W4TRA6"/>
<evidence type="ECO:0000313" key="2">
    <source>
        <dbReference type="Proteomes" id="UP000533269"/>
    </source>
</evidence>
<comment type="caution">
    <text evidence="1">The sequence shown here is derived from an EMBL/GenBank/DDBJ whole genome shotgun (WGS) entry which is preliminary data.</text>
</comment>
<reference evidence="1 2" key="2">
    <citation type="submission" date="2020-08" db="EMBL/GenBank/DDBJ databases">
        <authorList>
            <person name="Partida-Martinez L."/>
            <person name="Huntemann M."/>
            <person name="Clum A."/>
            <person name="Wang J."/>
            <person name="Palaniappan K."/>
            <person name="Ritter S."/>
            <person name="Chen I.-M."/>
            <person name="Stamatis D."/>
            <person name="Reddy T."/>
            <person name="O'Malley R."/>
            <person name="Daum C."/>
            <person name="Shapiro N."/>
            <person name="Ivanova N."/>
            <person name="Kyrpides N."/>
            <person name="Woyke T."/>
        </authorList>
    </citation>
    <scope>NUCLEOTIDE SEQUENCE [LARGE SCALE GENOMIC DNA]</scope>
    <source>
        <strain evidence="1 2">AS2.23</strain>
    </source>
</reference>
<evidence type="ECO:0000313" key="1">
    <source>
        <dbReference type="EMBL" id="MBB2903638.1"/>
    </source>
</evidence>
<dbReference type="EMBL" id="JACHVY010000012">
    <property type="protein sequence ID" value="MBB2903638.1"/>
    <property type="molecule type" value="Genomic_DNA"/>
</dbReference>
<organism evidence="1 2">
    <name type="scientific">Kineococcus radiotolerans</name>
    <dbReference type="NCBI Taxonomy" id="131568"/>
    <lineage>
        <taxon>Bacteria</taxon>
        <taxon>Bacillati</taxon>
        <taxon>Actinomycetota</taxon>
        <taxon>Actinomycetes</taxon>
        <taxon>Kineosporiales</taxon>
        <taxon>Kineosporiaceae</taxon>
        <taxon>Kineococcus</taxon>
    </lineage>
</organism>
<proteinExistence type="predicted"/>